<organism evidence="2 3">
    <name type="scientific">Desulfoluna limicola</name>
    <dbReference type="NCBI Taxonomy" id="2810562"/>
    <lineage>
        <taxon>Bacteria</taxon>
        <taxon>Pseudomonadati</taxon>
        <taxon>Thermodesulfobacteriota</taxon>
        <taxon>Desulfobacteria</taxon>
        <taxon>Desulfobacterales</taxon>
        <taxon>Desulfolunaceae</taxon>
        <taxon>Desulfoluna</taxon>
    </lineage>
</organism>
<gene>
    <name evidence="2" type="ORF">DSLASN_45400</name>
</gene>
<proteinExistence type="predicted"/>
<evidence type="ECO:0000256" key="1">
    <source>
        <dbReference type="SAM" id="MobiDB-lite"/>
    </source>
</evidence>
<name>A0ABM7PNN5_9BACT</name>
<reference evidence="2 3" key="1">
    <citation type="submission" date="2021-02" db="EMBL/GenBank/DDBJ databases">
        <title>Complete genome of Desulfoluna sp. strain ASN36.</title>
        <authorList>
            <person name="Takahashi A."/>
            <person name="Kojima H."/>
            <person name="Fukui M."/>
        </authorList>
    </citation>
    <scope>NUCLEOTIDE SEQUENCE [LARGE SCALE GENOMIC DNA]</scope>
    <source>
        <strain evidence="2 3">ASN36</strain>
    </source>
</reference>
<dbReference type="Proteomes" id="UP001320148">
    <property type="component" value="Chromosome"/>
</dbReference>
<sequence>MGRRVKAGVETKAPETEQHVGENQHVDGSATHCDSLGNTGGKCMPGMVNVPGESEPPATRYAALKAGFGCAFDDGENPKLCINTWLANGSSAWPQQAAEGM</sequence>
<accession>A0ABM7PNN5</accession>
<protein>
    <submittedName>
        <fullName evidence="2">Uncharacterized protein</fullName>
    </submittedName>
</protein>
<dbReference type="EMBL" id="AP024488">
    <property type="protein sequence ID" value="BCS98908.1"/>
    <property type="molecule type" value="Genomic_DNA"/>
</dbReference>
<feature type="region of interest" description="Disordered" evidence="1">
    <location>
        <begin position="1"/>
        <end position="35"/>
    </location>
</feature>
<feature type="compositionally biased region" description="Basic and acidic residues" evidence="1">
    <location>
        <begin position="7"/>
        <end position="25"/>
    </location>
</feature>
<evidence type="ECO:0000313" key="2">
    <source>
        <dbReference type="EMBL" id="BCS98908.1"/>
    </source>
</evidence>
<evidence type="ECO:0000313" key="3">
    <source>
        <dbReference type="Proteomes" id="UP001320148"/>
    </source>
</evidence>
<keyword evidence="3" id="KW-1185">Reference proteome</keyword>